<feature type="binding site" evidence="4">
    <location>
        <begin position="13"/>
        <end position="18"/>
    </location>
    <ligand>
        <name>substrate</name>
    </ligand>
</feature>
<evidence type="ECO:0000256" key="1">
    <source>
        <dbReference type="ARBA" id="ARBA00012346"/>
    </source>
</evidence>
<dbReference type="Pfam" id="PF06094">
    <property type="entry name" value="GGACT"/>
    <property type="match status" value="1"/>
</dbReference>
<reference evidence="6" key="2">
    <citation type="submission" date="2020-11" db="EMBL/GenBank/DDBJ databases">
        <authorList>
            <consortium name="DOE Joint Genome Institute"/>
            <person name="Kuo A."/>
            <person name="Miyauchi S."/>
            <person name="Kiss E."/>
            <person name="Drula E."/>
            <person name="Kohler A."/>
            <person name="Sanchez-Garcia M."/>
            <person name="Andreopoulos B."/>
            <person name="Barry K.W."/>
            <person name="Bonito G."/>
            <person name="Buee M."/>
            <person name="Carver A."/>
            <person name="Chen C."/>
            <person name="Cichocki N."/>
            <person name="Clum A."/>
            <person name="Culley D."/>
            <person name="Crous P.W."/>
            <person name="Fauchery L."/>
            <person name="Girlanda M."/>
            <person name="Hayes R."/>
            <person name="Keri Z."/>
            <person name="Labutti K."/>
            <person name="Lipzen A."/>
            <person name="Lombard V."/>
            <person name="Magnuson J."/>
            <person name="Maillard F."/>
            <person name="Morin E."/>
            <person name="Murat C."/>
            <person name="Nolan M."/>
            <person name="Ohm R."/>
            <person name="Pangilinan J."/>
            <person name="Pereira M."/>
            <person name="Perotto S."/>
            <person name="Peter M."/>
            <person name="Riley R."/>
            <person name="Sitrit Y."/>
            <person name="Stielow B."/>
            <person name="Szollosi G."/>
            <person name="Zifcakova L."/>
            <person name="Stursova M."/>
            <person name="Spatafora J.W."/>
            <person name="Tedersoo L."/>
            <person name="Vaario L.-M."/>
            <person name="Yamada A."/>
            <person name="Yan M."/>
            <person name="Wang P."/>
            <person name="Xu J."/>
            <person name="Bruns T."/>
            <person name="Baldrian P."/>
            <person name="Vilgalys R."/>
            <person name="Henrissat B."/>
            <person name="Grigoriev I.V."/>
            <person name="Hibbett D."/>
            <person name="Nagy L.G."/>
            <person name="Martin F.M."/>
        </authorList>
    </citation>
    <scope>NUCLEOTIDE SEQUENCE</scope>
    <source>
        <strain evidence="6">UH-Tt-Lm1</strain>
    </source>
</reference>
<keyword evidence="2" id="KW-0456">Lyase</keyword>
<dbReference type="CDD" id="cd06661">
    <property type="entry name" value="GGCT_like"/>
    <property type="match status" value="1"/>
</dbReference>
<evidence type="ECO:0000313" key="6">
    <source>
        <dbReference type="EMBL" id="KAF9782789.1"/>
    </source>
</evidence>
<evidence type="ECO:0000259" key="5">
    <source>
        <dbReference type="Pfam" id="PF06094"/>
    </source>
</evidence>
<dbReference type="Gene3D" id="3.10.490.10">
    <property type="entry name" value="Gamma-glutamyl cyclotransferase-like"/>
    <property type="match status" value="1"/>
</dbReference>
<dbReference type="EMBL" id="WIUZ02000011">
    <property type="protein sequence ID" value="KAF9782789.1"/>
    <property type="molecule type" value="Genomic_DNA"/>
</dbReference>
<dbReference type="InterPro" id="IPR036568">
    <property type="entry name" value="GGCT-like_sf"/>
</dbReference>
<feature type="binding site" evidence="4">
    <location>
        <position position="125"/>
    </location>
    <ligand>
        <name>substrate</name>
    </ligand>
</feature>
<feature type="active site" description="Proton acceptor" evidence="3">
    <location>
        <position position="82"/>
    </location>
</feature>
<feature type="domain" description="Gamma-glutamylcyclotransferase AIG2-like" evidence="5">
    <location>
        <begin position="13"/>
        <end position="114"/>
    </location>
</feature>
<evidence type="ECO:0000256" key="4">
    <source>
        <dbReference type="PIRSR" id="PIRSR617939-2"/>
    </source>
</evidence>
<dbReference type="GO" id="GO:0003839">
    <property type="term" value="F:gamma-glutamylcyclotransferase activity"/>
    <property type="evidence" value="ECO:0007669"/>
    <property type="project" value="UniProtKB-EC"/>
</dbReference>
<dbReference type="AlphaFoldDB" id="A0A9P6L4V1"/>
<proteinExistence type="predicted"/>
<dbReference type="InterPro" id="IPR017939">
    <property type="entry name" value="G-Glutamylcylcotransferase"/>
</dbReference>
<dbReference type="Proteomes" id="UP000736335">
    <property type="component" value="Unassembled WGS sequence"/>
</dbReference>
<keyword evidence="7" id="KW-1185">Reference proteome</keyword>
<sequence>MSRRTKPQLRRPYFGYGSNLWIDQMNRRCPDNKLVGLGILRGWKWIINNRGYANVVRSPEDLVYGLVYELGPTDEATLDQIESSYSKHTAGIELQSEDHKEGPVVKGLVYVDEKRIDEAAPREEYIHRMNRGIDDAIKKGLPKWYIDKYLRKFIPAGDASEATDPFGPE</sequence>
<comment type="caution">
    <text evidence="6">The sequence shown here is derived from an EMBL/GenBank/DDBJ whole genome shotgun (WGS) entry which is preliminary data.</text>
</comment>
<evidence type="ECO:0000256" key="3">
    <source>
        <dbReference type="PIRSR" id="PIRSR617939-1"/>
    </source>
</evidence>
<dbReference type="InterPro" id="IPR013024">
    <property type="entry name" value="GGCT-like"/>
</dbReference>
<reference evidence="6" key="1">
    <citation type="journal article" date="2020" name="Nat. Commun.">
        <title>Large-scale genome sequencing of mycorrhizal fungi provides insights into the early evolution of symbiotic traits.</title>
        <authorList>
            <person name="Miyauchi S."/>
            <person name="Kiss E."/>
            <person name="Kuo A."/>
            <person name="Drula E."/>
            <person name="Kohler A."/>
            <person name="Sanchez-Garcia M."/>
            <person name="Morin E."/>
            <person name="Andreopoulos B."/>
            <person name="Barry K.W."/>
            <person name="Bonito G."/>
            <person name="Buee M."/>
            <person name="Carver A."/>
            <person name="Chen C."/>
            <person name="Cichocki N."/>
            <person name="Clum A."/>
            <person name="Culley D."/>
            <person name="Crous P.W."/>
            <person name="Fauchery L."/>
            <person name="Girlanda M."/>
            <person name="Hayes R.D."/>
            <person name="Keri Z."/>
            <person name="LaButti K."/>
            <person name="Lipzen A."/>
            <person name="Lombard V."/>
            <person name="Magnuson J."/>
            <person name="Maillard F."/>
            <person name="Murat C."/>
            <person name="Nolan M."/>
            <person name="Ohm R.A."/>
            <person name="Pangilinan J."/>
            <person name="Pereira M.F."/>
            <person name="Perotto S."/>
            <person name="Peter M."/>
            <person name="Pfister S."/>
            <person name="Riley R."/>
            <person name="Sitrit Y."/>
            <person name="Stielow J.B."/>
            <person name="Szollosi G."/>
            <person name="Zifcakova L."/>
            <person name="Stursova M."/>
            <person name="Spatafora J.W."/>
            <person name="Tedersoo L."/>
            <person name="Vaario L.M."/>
            <person name="Yamada A."/>
            <person name="Yan M."/>
            <person name="Wang P."/>
            <person name="Xu J."/>
            <person name="Bruns T."/>
            <person name="Baldrian P."/>
            <person name="Vilgalys R."/>
            <person name="Dunand C."/>
            <person name="Henrissat B."/>
            <person name="Grigoriev I.V."/>
            <person name="Hibbett D."/>
            <person name="Nagy L.G."/>
            <person name="Martin F.M."/>
        </authorList>
    </citation>
    <scope>NUCLEOTIDE SEQUENCE</scope>
    <source>
        <strain evidence="6">UH-Tt-Lm1</strain>
    </source>
</reference>
<dbReference type="PANTHER" id="PTHR12935:SF0">
    <property type="entry name" value="GAMMA-GLUTAMYLCYCLOTRANSFERASE"/>
    <property type="match status" value="1"/>
</dbReference>
<evidence type="ECO:0000256" key="2">
    <source>
        <dbReference type="ARBA" id="ARBA00023239"/>
    </source>
</evidence>
<dbReference type="EC" id="4.3.2.9" evidence="1"/>
<name>A0A9P6L4V1_9AGAM</name>
<evidence type="ECO:0000313" key="7">
    <source>
        <dbReference type="Proteomes" id="UP000736335"/>
    </source>
</evidence>
<organism evidence="6 7">
    <name type="scientific">Thelephora terrestris</name>
    <dbReference type="NCBI Taxonomy" id="56493"/>
    <lineage>
        <taxon>Eukaryota</taxon>
        <taxon>Fungi</taxon>
        <taxon>Dikarya</taxon>
        <taxon>Basidiomycota</taxon>
        <taxon>Agaricomycotina</taxon>
        <taxon>Agaricomycetes</taxon>
        <taxon>Thelephorales</taxon>
        <taxon>Thelephoraceae</taxon>
        <taxon>Thelephora</taxon>
    </lineage>
</organism>
<accession>A0A9P6L4V1</accession>
<protein>
    <recommendedName>
        <fullName evidence="1">gamma-glutamylcyclotransferase</fullName>
        <ecNumber evidence="1">4.3.2.9</ecNumber>
    </recommendedName>
</protein>
<dbReference type="OrthoDB" id="2924818at2759"/>
<dbReference type="InterPro" id="IPR009288">
    <property type="entry name" value="AIG2-like_dom"/>
</dbReference>
<dbReference type="SUPFAM" id="SSF110857">
    <property type="entry name" value="Gamma-glutamyl cyclotransferase-like"/>
    <property type="match status" value="1"/>
</dbReference>
<dbReference type="PANTHER" id="PTHR12935">
    <property type="entry name" value="GAMMA-GLUTAMYLCYCLOTRANSFERASE"/>
    <property type="match status" value="1"/>
</dbReference>
<gene>
    <name evidence="6" type="ORF">BJ322DRAFT_1072619</name>
</gene>